<reference evidence="8" key="1">
    <citation type="submission" date="2021-04" db="EMBL/GenBank/DDBJ databases">
        <authorList>
            <consortium name="Molecular Ecology Group"/>
        </authorList>
    </citation>
    <scope>NUCLEOTIDE SEQUENCE</scope>
</reference>
<dbReference type="Pfam" id="PF00335">
    <property type="entry name" value="Tetraspanin"/>
    <property type="match status" value="1"/>
</dbReference>
<feature type="transmembrane region" description="Helical" evidence="7">
    <location>
        <begin position="12"/>
        <end position="34"/>
    </location>
</feature>
<evidence type="ECO:0000256" key="6">
    <source>
        <dbReference type="PIRSR" id="PIRSR002419-1"/>
    </source>
</evidence>
<evidence type="ECO:0000256" key="3">
    <source>
        <dbReference type="ARBA" id="ARBA00022692"/>
    </source>
</evidence>
<dbReference type="InterPro" id="IPR008952">
    <property type="entry name" value="Tetraspanin_EC2_sf"/>
</dbReference>
<dbReference type="PIRSF" id="PIRSF002419">
    <property type="entry name" value="Tetraspanin"/>
    <property type="match status" value="1"/>
</dbReference>
<evidence type="ECO:0000256" key="7">
    <source>
        <dbReference type="RuleBase" id="RU361218"/>
    </source>
</evidence>
<dbReference type="Gene3D" id="1.10.1450.10">
    <property type="entry name" value="Tetraspanin"/>
    <property type="match status" value="1"/>
</dbReference>
<keyword evidence="6" id="KW-1015">Disulfide bond</keyword>
<keyword evidence="4 7" id="KW-1133">Transmembrane helix</keyword>
<evidence type="ECO:0000256" key="2">
    <source>
        <dbReference type="ARBA" id="ARBA00006840"/>
    </source>
</evidence>
<protein>
    <recommendedName>
        <fullName evidence="7">Tetraspanin</fullName>
    </recommendedName>
</protein>
<evidence type="ECO:0000256" key="1">
    <source>
        <dbReference type="ARBA" id="ARBA00004141"/>
    </source>
</evidence>
<dbReference type="PANTHER" id="PTHR19282">
    <property type="entry name" value="TETRASPANIN"/>
    <property type="match status" value="1"/>
</dbReference>
<name>A0A8S3YQK1_9EUPU</name>
<dbReference type="InterPro" id="IPR018499">
    <property type="entry name" value="Tetraspanin/Peripherin"/>
</dbReference>
<dbReference type="OrthoDB" id="6131345at2759"/>
<dbReference type="InterPro" id="IPR000301">
    <property type="entry name" value="Tetraspanin_animals"/>
</dbReference>
<keyword evidence="5 7" id="KW-0472">Membrane</keyword>
<comment type="similarity">
    <text evidence="2 7">Belongs to the tetraspanin (TM4SF) family.</text>
</comment>
<dbReference type="AlphaFoldDB" id="A0A8S3YQK1"/>
<feature type="disulfide bond" evidence="6">
    <location>
        <begin position="171"/>
        <end position="188"/>
    </location>
</feature>
<feature type="transmembrane region" description="Helical" evidence="7">
    <location>
        <begin position="105"/>
        <end position="128"/>
    </location>
</feature>
<feature type="disulfide bond" evidence="6">
    <location>
        <begin position="170"/>
        <end position="197"/>
    </location>
</feature>
<evidence type="ECO:0000256" key="5">
    <source>
        <dbReference type="ARBA" id="ARBA00023136"/>
    </source>
</evidence>
<proteinExistence type="inferred from homology"/>
<keyword evidence="9" id="KW-1185">Reference proteome</keyword>
<organism evidence="8 9">
    <name type="scientific">Candidula unifasciata</name>
    <dbReference type="NCBI Taxonomy" id="100452"/>
    <lineage>
        <taxon>Eukaryota</taxon>
        <taxon>Metazoa</taxon>
        <taxon>Spiralia</taxon>
        <taxon>Lophotrochozoa</taxon>
        <taxon>Mollusca</taxon>
        <taxon>Gastropoda</taxon>
        <taxon>Heterobranchia</taxon>
        <taxon>Euthyneura</taxon>
        <taxon>Panpulmonata</taxon>
        <taxon>Eupulmonata</taxon>
        <taxon>Stylommatophora</taxon>
        <taxon>Helicina</taxon>
        <taxon>Helicoidea</taxon>
        <taxon>Geomitridae</taxon>
        <taxon>Candidula</taxon>
    </lineage>
</organism>
<sequence>MCTTIIRCLLMLINIVFMIIAAALIAGGVILAFVPSTFIEPAYQEIKKSAEKDNYNVPENAKEFKDIPLVYQIGIALLAFGIFLFGLSLLGWCGSCCTSCCKWMLVVFAAIIVLLMIAEIVVGTLFYVTNSPLHTSLRTELKNRIKNEFRSDGKDSFSMTINLVNKYFKCCGVDSIQDFTVLNPPRSCEAANVNKGCYRKLTDLIDQNIVWAGLALAGILLLQLIEVIFAIIVYKYDGKVMPI</sequence>
<dbReference type="GO" id="GO:0016020">
    <property type="term" value="C:membrane"/>
    <property type="evidence" value="ECO:0007669"/>
    <property type="project" value="UniProtKB-SubCell"/>
</dbReference>
<evidence type="ECO:0000313" key="9">
    <source>
        <dbReference type="Proteomes" id="UP000678393"/>
    </source>
</evidence>
<feature type="transmembrane region" description="Helical" evidence="7">
    <location>
        <begin position="209"/>
        <end position="234"/>
    </location>
</feature>
<comment type="subcellular location">
    <subcellularLocation>
        <location evidence="1 7">Membrane</location>
        <topology evidence="1 7">Multi-pass membrane protein</topology>
    </subcellularLocation>
</comment>
<evidence type="ECO:0000256" key="4">
    <source>
        <dbReference type="ARBA" id="ARBA00022989"/>
    </source>
</evidence>
<accession>A0A8S3YQK1</accession>
<evidence type="ECO:0000313" key="8">
    <source>
        <dbReference type="EMBL" id="CAG5119394.1"/>
    </source>
</evidence>
<keyword evidence="3 7" id="KW-0812">Transmembrane</keyword>
<dbReference type="EMBL" id="CAJHNH020000702">
    <property type="protein sequence ID" value="CAG5119394.1"/>
    <property type="molecule type" value="Genomic_DNA"/>
</dbReference>
<feature type="transmembrane region" description="Helical" evidence="7">
    <location>
        <begin position="69"/>
        <end position="93"/>
    </location>
</feature>
<dbReference type="Proteomes" id="UP000678393">
    <property type="component" value="Unassembled WGS sequence"/>
</dbReference>
<dbReference type="SUPFAM" id="SSF48652">
    <property type="entry name" value="Tetraspanin"/>
    <property type="match status" value="1"/>
</dbReference>
<gene>
    <name evidence="8" type="ORF">CUNI_LOCUS4952</name>
</gene>
<comment type="caution">
    <text evidence="8">The sequence shown here is derived from an EMBL/GenBank/DDBJ whole genome shotgun (WGS) entry which is preliminary data.</text>
</comment>